<dbReference type="InterPro" id="IPR029455">
    <property type="entry name" value="GHL15"/>
</dbReference>
<reference evidence="2" key="1">
    <citation type="submission" date="2017-02" db="EMBL/GenBank/DDBJ databases">
        <authorList>
            <person name="Daims H."/>
        </authorList>
    </citation>
    <scope>NUCLEOTIDE SEQUENCE [LARGE SCALE GENOMIC DNA]</scope>
</reference>
<dbReference type="Pfam" id="PF14885">
    <property type="entry name" value="GHL15"/>
    <property type="match status" value="1"/>
</dbReference>
<evidence type="ECO:0000313" key="2">
    <source>
        <dbReference type="Proteomes" id="UP000195442"/>
    </source>
</evidence>
<dbReference type="OrthoDB" id="9774125at2"/>
<dbReference type="Gene3D" id="3.20.20.70">
    <property type="entry name" value="Aldolase class I"/>
    <property type="match status" value="1"/>
</dbReference>
<dbReference type="AlphaFoldDB" id="A0A1R4H421"/>
<dbReference type="SUPFAM" id="SSF51445">
    <property type="entry name" value="(Trans)glycosidases"/>
    <property type="match status" value="1"/>
</dbReference>
<organism evidence="1 2">
    <name type="scientific">Crenothrix polyspora</name>
    <dbReference type="NCBI Taxonomy" id="360316"/>
    <lineage>
        <taxon>Bacteria</taxon>
        <taxon>Pseudomonadati</taxon>
        <taxon>Pseudomonadota</taxon>
        <taxon>Gammaproteobacteria</taxon>
        <taxon>Methylococcales</taxon>
        <taxon>Crenotrichaceae</taxon>
        <taxon>Crenothrix</taxon>
    </lineage>
</organism>
<gene>
    <name evidence="1" type="ORF">CRENPOLYSF2_1930006</name>
</gene>
<protein>
    <submittedName>
        <fullName evidence="1">Uncharacterized protein</fullName>
    </submittedName>
</protein>
<accession>A0A1R4H421</accession>
<evidence type="ECO:0000313" key="1">
    <source>
        <dbReference type="EMBL" id="SJM90927.1"/>
    </source>
</evidence>
<dbReference type="RefSeq" id="WP_087146319.1">
    <property type="nucleotide sequence ID" value="NZ_FUKJ01000105.1"/>
</dbReference>
<name>A0A1R4H421_9GAMM</name>
<dbReference type="InterPro" id="IPR013785">
    <property type="entry name" value="Aldolase_TIM"/>
</dbReference>
<proteinExistence type="predicted"/>
<keyword evidence="2" id="KW-1185">Reference proteome</keyword>
<dbReference type="InterPro" id="IPR017853">
    <property type="entry name" value="GH"/>
</dbReference>
<dbReference type="EMBL" id="FUKJ01000105">
    <property type="protein sequence ID" value="SJM90927.1"/>
    <property type="molecule type" value="Genomic_DNA"/>
</dbReference>
<sequence>MRFTTINSKKYTGIERLLKLTVFLTVCIGGSIAQAAKVPAGQVRFFNNANTDFNAYVNNPNAAQKKWMRDHYSRMLSYSPSFDKKNSWYKGGLAYVNSYAIYENDSVARSHPEWIMRDVRGHKLYIPWDCGGGRCSQFAGDFSNPKFRSYMIQKMQATVKKGYRGLWLDDVNLTWRVGNNNDVNVHITPIDSNTRKAMTLNDWRRYFTQYLEEVRAALPKTVEISHNAIWYADSMRTENPYITRQIKAANYINLERGASDGGLVRGTGQWGYETFLKYIDYVHKHGAGVILMDEGYTTTQREYGLATWFLISQGNDLFSSDQSNWAAPNSWWKGYSLNLGKALNDRYTWNNLLRRDFACGSVILNQPDTATRSVSVGNSYKNVDGQPVASVNLQAKTAAILKTTCNAARTVPSHKFIR</sequence>
<dbReference type="Proteomes" id="UP000195442">
    <property type="component" value="Unassembled WGS sequence"/>
</dbReference>